<dbReference type="EMBL" id="GBRH01253214">
    <property type="protein sequence ID" value="JAD44681.1"/>
    <property type="molecule type" value="Transcribed_RNA"/>
</dbReference>
<sequence length="38" mass="4513">MRNELFLFSAASIHCRHRCDKIIFCSLQLQLPFQYIGI</sequence>
<reference evidence="1" key="1">
    <citation type="submission" date="2014-09" db="EMBL/GenBank/DDBJ databases">
        <authorList>
            <person name="Magalhaes I.L.F."/>
            <person name="Oliveira U."/>
            <person name="Santos F.R."/>
            <person name="Vidigal T.H.D.A."/>
            <person name="Brescovit A.D."/>
            <person name="Santos A.J."/>
        </authorList>
    </citation>
    <scope>NUCLEOTIDE SEQUENCE</scope>
    <source>
        <tissue evidence="1">Shoot tissue taken approximately 20 cm above the soil surface</tissue>
    </source>
</reference>
<dbReference type="AlphaFoldDB" id="A0A0A9A0R9"/>
<reference evidence="1" key="2">
    <citation type="journal article" date="2015" name="Data Brief">
        <title>Shoot transcriptome of the giant reed, Arundo donax.</title>
        <authorList>
            <person name="Barrero R.A."/>
            <person name="Guerrero F.D."/>
            <person name="Moolhuijzen P."/>
            <person name="Goolsby J.A."/>
            <person name="Tidwell J."/>
            <person name="Bellgard S.E."/>
            <person name="Bellgard M.I."/>
        </authorList>
    </citation>
    <scope>NUCLEOTIDE SEQUENCE</scope>
    <source>
        <tissue evidence="1">Shoot tissue taken approximately 20 cm above the soil surface</tissue>
    </source>
</reference>
<organism evidence="1">
    <name type="scientific">Arundo donax</name>
    <name type="common">Giant reed</name>
    <name type="synonym">Donax arundinaceus</name>
    <dbReference type="NCBI Taxonomy" id="35708"/>
    <lineage>
        <taxon>Eukaryota</taxon>
        <taxon>Viridiplantae</taxon>
        <taxon>Streptophyta</taxon>
        <taxon>Embryophyta</taxon>
        <taxon>Tracheophyta</taxon>
        <taxon>Spermatophyta</taxon>
        <taxon>Magnoliopsida</taxon>
        <taxon>Liliopsida</taxon>
        <taxon>Poales</taxon>
        <taxon>Poaceae</taxon>
        <taxon>PACMAD clade</taxon>
        <taxon>Arundinoideae</taxon>
        <taxon>Arundineae</taxon>
        <taxon>Arundo</taxon>
    </lineage>
</organism>
<evidence type="ECO:0000313" key="1">
    <source>
        <dbReference type="EMBL" id="JAD44681.1"/>
    </source>
</evidence>
<accession>A0A0A9A0R9</accession>
<proteinExistence type="predicted"/>
<name>A0A0A9A0R9_ARUDO</name>
<protein>
    <submittedName>
        <fullName evidence="1">Uncharacterized protein</fullName>
    </submittedName>
</protein>